<evidence type="ECO:0000256" key="2">
    <source>
        <dbReference type="ARBA" id="ARBA00013163"/>
    </source>
</evidence>
<evidence type="ECO:0000256" key="12">
    <source>
        <dbReference type="ARBA" id="ARBA00023146"/>
    </source>
</evidence>
<evidence type="ECO:0000256" key="10">
    <source>
        <dbReference type="ARBA" id="ARBA00022884"/>
    </source>
</evidence>
<dbReference type="CDD" id="cd00771">
    <property type="entry name" value="ThrRS_core"/>
    <property type="match status" value="1"/>
</dbReference>
<evidence type="ECO:0000256" key="14">
    <source>
        <dbReference type="ARBA" id="ARBA00049515"/>
    </source>
</evidence>
<evidence type="ECO:0000313" key="17">
    <source>
        <dbReference type="Proteomes" id="UP001174909"/>
    </source>
</evidence>
<keyword evidence="4" id="KW-0820">tRNA-binding</keyword>
<dbReference type="GO" id="GO:0006435">
    <property type="term" value="P:threonyl-tRNA aminoacylation"/>
    <property type="evidence" value="ECO:0007669"/>
    <property type="project" value="InterPro"/>
</dbReference>
<gene>
    <name evidence="16" type="ORF">GBAR_LOCUS7080</name>
</gene>
<protein>
    <recommendedName>
        <fullName evidence="2">threonine--tRNA ligase</fullName>
        <ecNumber evidence="2">6.1.1.3</ecNumber>
    </recommendedName>
    <alternativeName>
        <fullName evidence="13">Threonyl-tRNA synthetase</fullName>
    </alternativeName>
</protein>
<evidence type="ECO:0000256" key="1">
    <source>
        <dbReference type="ARBA" id="ARBA00008226"/>
    </source>
</evidence>
<dbReference type="PROSITE" id="PS50862">
    <property type="entry name" value="AA_TRNA_LIGASE_II"/>
    <property type="match status" value="1"/>
</dbReference>
<keyword evidence="5 16" id="KW-0436">Ligase</keyword>
<keyword evidence="3" id="KW-0963">Cytoplasm</keyword>
<dbReference type="Gene3D" id="3.30.930.10">
    <property type="entry name" value="Bira Bifunctional Protein, Domain 2"/>
    <property type="match status" value="1"/>
</dbReference>
<dbReference type="InterPro" id="IPR033728">
    <property type="entry name" value="ThrRS_core"/>
</dbReference>
<keyword evidence="11" id="KW-0648">Protein biosynthesis</keyword>
<dbReference type="InterPro" id="IPR002314">
    <property type="entry name" value="aa-tRNA-synt_IIb"/>
</dbReference>
<evidence type="ECO:0000256" key="5">
    <source>
        <dbReference type="ARBA" id="ARBA00022598"/>
    </source>
</evidence>
<evidence type="ECO:0000313" key="16">
    <source>
        <dbReference type="EMBL" id="CAI8010788.1"/>
    </source>
</evidence>
<keyword evidence="12" id="KW-0030">Aminoacyl-tRNA synthetase</keyword>
<dbReference type="PANTHER" id="PTHR11451">
    <property type="entry name" value="THREONINE-TRNA LIGASE"/>
    <property type="match status" value="1"/>
</dbReference>
<comment type="caution">
    <text evidence="16">The sequence shown here is derived from an EMBL/GenBank/DDBJ whole genome shotgun (WGS) entry which is preliminary data.</text>
</comment>
<dbReference type="InterPro" id="IPR002320">
    <property type="entry name" value="Thr-tRNA-ligase_IIa"/>
</dbReference>
<keyword evidence="10" id="KW-0694">RNA-binding</keyword>
<keyword evidence="6" id="KW-0479">Metal-binding</keyword>
<dbReference type="InterPro" id="IPR047246">
    <property type="entry name" value="ThrRS_anticodon"/>
</dbReference>
<dbReference type="GO" id="GO:0005737">
    <property type="term" value="C:cytoplasm"/>
    <property type="evidence" value="ECO:0007669"/>
    <property type="project" value="InterPro"/>
</dbReference>
<dbReference type="InterPro" id="IPR006195">
    <property type="entry name" value="aa-tRNA-synth_II"/>
</dbReference>
<dbReference type="FunFam" id="3.40.50.800:FF:000001">
    <property type="entry name" value="Threonine--tRNA ligase"/>
    <property type="match status" value="1"/>
</dbReference>
<proteinExistence type="inferred from homology"/>
<dbReference type="GO" id="GO:0004829">
    <property type="term" value="F:threonine-tRNA ligase activity"/>
    <property type="evidence" value="ECO:0007669"/>
    <property type="project" value="UniProtKB-EC"/>
</dbReference>
<dbReference type="Pfam" id="PF07973">
    <property type="entry name" value="tRNA_SAD"/>
    <property type="match status" value="1"/>
</dbReference>
<keyword evidence="7" id="KW-0547">Nucleotide-binding</keyword>
<dbReference type="Gene3D" id="3.30.980.10">
    <property type="entry name" value="Threonyl-trna Synthetase, Chain A, domain 2"/>
    <property type="match status" value="1"/>
</dbReference>
<dbReference type="PANTHER" id="PTHR11451:SF44">
    <property type="entry name" value="THREONINE--TRNA LIGASE, CHLOROPLASTIC_MITOCHONDRIAL 2"/>
    <property type="match status" value="1"/>
</dbReference>
<dbReference type="FunFam" id="3.30.930.10:FF:000002">
    <property type="entry name" value="Threonine--tRNA ligase"/>
    <property type="match status" value="1"/>
</dbReference>
<feature type="domain" description="Aminoacyl-transfer RNA synthetases class-II family profile" evidence="15">
    <location>
        <begin position="191"/>
        <end position="484"/>
    </location>
</feature>
<dbReference type="SMART" id="SM00863">
    <property type="entry name" value="tRNA_SAD"/>
    <property type="match status" value="1"/>
</dbReference>
<dbReference type="InterPro" id="IPR012947">
    <property type="entry name" value="tRNA_SAD"/>
</dbReference>
<dbReference type="FunFam" id="3.30.980.10:FF:000005">
    <property type="entry name" value="Threonyl-tRNA synthetase, mitochondrial"/>
    <property type="match status" value="1"/>
</dbReference>
<dbReference type="Pfam" id="PF00587">
    <property type="entry name" value="tRNA-synt_2b"/>
    <property type="match status" value="1"/>
</dbReference>
<evidence type="ECO:0000256" key="11">
    <source>
        <dbReference type="ARBA" id="ARBA00022917"/>
    </source>
</evidence>
<evidence type="ECO:0000256" key="8">
    <source>
        <dbReference type="ARBA" id="ARBA00022833"/>
    </source>
</evidence>
<evidence type="ECO:0000256" key="9">
    <source>
        <dbReference type="ARBA" id="ARBA00022840"/>
    </source>
</evidence>
<dbReference type="SUPFAM" id="SSF55681">
    <property type="entry name" value="Class II aaRS and biotin synthetases"/>
    <property type="match status" value="1"/>
</dbReference>
<evidence type="ECO:0000259" key="15">
    <source>
        <dbReference type="PROSITE" id="PS50862"/>
    </source>
</evidence>
<dbReference type="NCBIfam" id="TIGR00418">
    <property type="entry name" value="thrS"/>
    <property type="match status" value="1"/>
</dbReference>
<keyword evidence="17" id="KW-1185">Reference proteome</keyword>
<dbReference type="EMBL" id="CASHTH010001065">
    <property type="protein sequence ID" value="CAI8010788.1"/>
    <property type="molecule type" value="Genomic_DNA"/>
</dbReference>
<dbReference type="InterPro" id="IPR036621">
    <property type="entry name" value="Anticodon-bd_dom_sf"/>
</dbReference>
<comment type="catalytic activity">
    <reaction evidence="14">
        <text>tRNA(Thr) + L-threonine + ATP = L-threonyl-tRNA(Thr) + AMP + diphosphate + H(+)</text>
        <dbReference type="Rhea" id="RHEA:24624"/>
        <dbReference type="Rhea" id="RHEA-COMP:9670"/>
        <dbReference type="Rhea" id="RHEA-COMP:9704"/>
        <dbReference type="ChEBI" id="CHEBI:15378"/>
        <dbReference type="ChEBI" id="CHEBI:30616"/>
        <dbReference type="ChEBI" id="CHEBI:33019"/>
        <dbReference type="ChEBI" id="CHEBI:57926"/>
        <dbReference type="ChEBI" id="CHEBI:78442"/>
        <dbReference type="ChEBI" id="CHEBI:78534"/>
        <dbReference type="ChEBI" id="CHEBI:456215"/>
        <dbReference type="EC" id="6.1.1.3"/>
    </reaction>
</comment>
<evidence type="ECO:0000256" key="6">
    <source>
        <dbReference type="ARBA" id="ARBA00022723"/>
    </source>
</evidence>
<dbReference type="SUPFAM" id="SSF55186">
    <property type="entry name" value="ThrRS/AlaRS common domain"/>
    <property type="match status" value="1"/>
</dbReference>
<dbReference type="GO" id="GO:0005524">
    <property type="term" value="F:ATP binding"/>
    <property type="evidence" value="ECO:0007669"/>
    <property type="project" value="UniProtKB-KW"/>
</dbReference>
<dbReference type="Pfam" id="PF03129">
    <property type="entry name" value="HGTP_anticodon"/>
    <property type="match status" value="1"/>
</dbReference>
<name>A0AA35RHG1_GEOBA</name>
<accession>A0AA35RHG1</accession>
<organism evidence="16 17">
    <name type="scientific">Geodia barretti</name>
    <name type="common">Barrett's horny sponge</name>
    <dbReference type="NCBI Taxonomy" id="519541"/>
    <lineage>
        <taxon>Eukaryota</taxon>
        <taxon>Metazoa</taxon>
        <taxon>Porifera</taxon>
        <taxon>Demospongiae</taxon>
        <taxon>Heteroscleromorpha</taxon>
        <taxon>Tetractinellida</taxon>
        <taxon>Astrophorina</taxon>
        <taxon>Geodiidae</taxon>
        <taxon>Geodia</taxon>
    </lineage>
</organism>
<dbReference type="EC" id="6.1.1.3" evidence="2"/>
<sequence length="594" mass="67929">MLDHGAPENAVSDPIGYLRHRMRHSAAHVMADAVLQWFPEAKVAIGPPTADGFYYDFQVERPFTPEDLEQIEALMIDTIKADAPFVREELSRDGARSMFLEQPFKQEIIDDLPDETTLSIYRHGEFTDLCQGPHVGRTGEIAAVKLLHTAGAYWRGDENRPMLQRIYGTAFESQEELDAHLERLAEAERRDHRTLGRQLNLFTVHEEIGPGLIVWHPKGGVMRSIIEDYWRDIHYRKGYSIVYSPHIGRARLWQTSGHLDFYRESMYAPMEIDDQEYFLKPMNCPFHIQIYRSALRSYRELPMRIAELGTVYRYERSGVLHGLMRVRGFTQDDAHIFCLPDQVANEVGDVLDLTFEIMAAFGFDEYDIMLSTRPDKYVGDPDIWEHATESLREALVSRGLDYDIDDGGGAFYGPKIDIKITDALGRAWQCTTVQFDFNLPDRFDLTFQDDQGNRSRPYMVHRAILGSLERFFGVLVEHYAGAFPLWLAPVQAVVIPIADRHVEYAQQVAAQLQDAGFRADVDDRSERMNLKIRQAQLQKTPYMLVVGDREAEAGAAAVRTRDDGDLGALPMDEVVERLVGELDGTPVASRRRRR</sequence>
<dbReference type="InterPro" id="IPR018163">
    <property type="entry name" value="Thr/Ala-tRNA-synth_IIc_edit"/>
</dbReference>
<evidence type="ECO:0000256" key="3">
    <source>
        <dbReference type="ARBA" id="ARBA00022490"/>
    </source>
</evidence>
<dbReference type="SUPFAM" id="SSF52954">
    <property type="entry name" value="Class II aaRS ABD-related"/>
    <property type="match status" value="1"/>
</dbReference>
<dbReference type="InterPro" id="IPR004154">
    <property type="entry name" value="Anticodon-bd"/>
</dbReference>
<dbReference type="HAMAP" id="MF_00184">
    <property type="entry name" value="Thr_tRNA_synth"/>
    <property type="match status" value="1"/>
</dbReference>
<reference evidence="16" key="1">
    <citation type="submission" date="2023-03" db="EMBL/GenBank/DDBJ databases">
        <authorList>
            <person name="Steffen K."/>
            <person name="Cardenas P."/>
        </authorList>
    </citation>
    <scope>NUCLEOTIDE SEQUENCE</scope>
</reference>
<dbReference type="Gene3D" id="3.40.50.800">
    <property type="entry name" value="Anticodon-binding domain"/>
    <property type="match status" value="1"/>
</dbReference>
<evidence type="ECO:0000256" key="4">
    <source>
        <dbReference type="ARBA" id="ARBA00022555"/>
    </source>
</evidence>
<dbReference type="GO" id="GO:0000049">
    <property type="term" value="F:tRNA binding"/>
    <property type="evidence" value="ECO:0007669"/>
    <property type="project" value="UniProtKB-KW"/>
</dbReference>
<dbReference type="AlphaFoldDB" id="A0AA35RHG1"/>
<dbReference type="PRINTS" id="PR01047">
    <property type="entry name" value="TRNASYNTHTHR"/>
</dbReference>
<dbReference type="GO" id="GO:0046872">
    <property type="term" value="F:metal ion binding"/>
    <property type="evidence" value="ECO:0007669"/>
    <property type="project" value="UniProtKB-KW"/>
</dbReference>
<evidence type="ECO:0000256" key="7">
    <source>
        <dbReference type="ARBA" id="ARBA00022741"/>
    </source>
</evidence>
<keyword evidence="8" id="KW-0862">Zinc</keyword>
<dbReference type="CDD" id="cd00860">
    <property type="entry name" value="ThrRS_anticodon"/>
    <property type="match status" value="1"/>
</dbReference>
<keyword evidence="9" id="KW-0067">ATP-binding</keyword>
<evidence type="ECO:0000256" key="13">
    <source>
        <dbReference type="ARBA" id="ARBA00031900"/>
    </source>
</evidence>
<comment type="similarity">
    <text evidence="1">Belongs to the class-II aminoacyl-tRNA synthetase family.</text>
</comment>
<dbReference type="Gene3D" id="3.30.54.20">
    <property type="match status" value="1"/>
</dbReference>
<dbReference type="InterPro" id="IPR045864">
    <property type="entry name" value="aa-tRNA-synth_II/BPL/LPL"/>
</dbReference>
<dbReference type="Proteomes" id="UP001174909">
    <property type="component" value="Unassembled WGS sequence"/>
</dbReference>